<dbReference type="AlphaFoldDB" id="A0A0M6ZIT8"/>
<accession>A0A0M6ZIT8</accession>
<proteinExistence type="inferred from homology"/>
<keyword evidence="4" id="KW-1185">Reference proteome</keyword>
<dbReference type="PANTHER" id="PTHR31088">
    <property type="entry name" value="MEMBRANE-ASSOCIATED PROTEIN VIPP1, CHLOROPLASTIC"/>
    <property type="match status" value="1"/>
</dbReference>
<comment type="similarity">
    <text evidence="1">Belongs to the PspA/Vipp/IM30 family.</text>
</comment>
<dbReference type="PANTHER" id="PTHR31088:SF9">
    <property type="entry name" value="PHAGE SHOCK PROTEIN A"/>
    <property type="match status" value="1"/>
</dbReference>
<feature type="coiled-coil region" evidence="2">
    <location>
        <begin position="117"/>
        <end position="192"/>
    </location>
</feature>
<evidence type="ECO:0000256" key="1">
    <source>
        <dbReference type="ARBA" id="ARBA00043985"/>
    </source>
</evidence>
<protein>
    <submittedName>
        <fullName evidence="3">PspA/IM30 family protein</fullName>
    </submittedName>
</protein>
<evidence type="ECO:0000313" key="3">
    <source>
        <dbReference type="EMBL" id="CTQ68202.1"/>
    </source>
</evidence>
<organism evidence="3 4">
    <name type="scientific">Roseibium album</name>
    <dbReference type="NCBI Taxonomy" id="311410"/>
    <lineage>
        <taxon>Bacteria</taxon>
        <taxon>Pseudomonadati</taxon>
        <taxon>Pseudomonadota</taxon>
        <taxon>Alphaproteobacteria</taxon>
        <taxon>Hyphomicrobiales</taxon>
        <taxon>Stappiaceae</taxon>
        <taxon>Roseibium</taxon>
    </lineage>
</organism>
<dbReference type="Proteomes" id="UP000049983">
    <property type="component" value="Unassembled WGS sequence"/>
</dbReference>
<dbReference type="OrthoDB" id="8844617at2"/>
<dbReference type="STRING" id="311410.LA5095_04734"/>
<name>A0A0M6ZIT8_9HYPH</name>
<keyword evidence="2" id="KW-0175">Coiled coil</keyword>
<evidence type="ECO:0000313" key="4">
    <source>
        <dbReference type="Proteomes" id="UP000049983"/>
    </source>
</evidence>
<dbReference type="RefSeq" id="WP_055119451.1">
    <property type="nucleotide sequence ID" value="NZ_CXWA01000007.1"/>
</dbReference>
<dbReference type="InterPro" id="IPR007157">
    <property type="entry name" value="PspA_VIPP1"/>
</dbReference>
<sequence>MSVWGKLITAFKGHASNAAEAVQDANLMTILEQEVREARQAIAAAKDEKARMSANRKLKEKSVSELLGEIERRTEAARTAKSQGDEPLAIEIVESILKLRDKVEADQALFDQYKATEERMDSSIRQSESKIETLQRKMESAKANEALIKAQKAASTNTTASDGKLAGAVDSLARLEQRQAEQQAILEAADEEARLESGADLEAKIKALENPGRNDVRALLEKL</sequence>
<dbReference type="Pfam" id="PF04012">
    <property type="entry name" value="PspA_IM30"/>
    <property type="match status" value="1"/>
</dbReference>
<evidence type="ECO:0000256" key="2">
    <source>
        <dbReference type="SAM" id="Coils"/>
    </source>
</evidence>
<dbReference type="GeneID" id="97669128"/>
<gene>
    <name evidence="3" type="ORF">LA5096_01713</name>
</gene>
<feature type="coiled-coil region" evidence="2">
    <location>
        <begin position="28"/>
        <end position="55"/>
    </location>
</feature>
<dbReference type="EMBL" id="CXWC01000003">
    <property type="protein sequence ID" value="CTQ68202.1"/>
    <property type="molecule type" value="Genomic_DNA"/>
</dbReference>
<reference evidence="4" key="1">
    <citation type="submission" date="2015-07" db="EMBL/GenBank/DDBJ databases">
        <authorList>
            <person name="Rodrigo-Torres Lidia"/>
            <person name="Arahal R.David."/>
        </authorList>
    </citation>
    <scope>NUCLEOTIDE SEQUENCE [LARGE SCALE GENOMIC DNA]</scope>
    <source>
        <strain evidence="4">CECT 5096</strain>
    </source>
</reference>